<gene>
    <name evidence="1" type="ORF">M0R45_004789</name>
</gene>
<dbReference type="Proteomes" id="UP001457282">
    <property type="component" value="Unassembled WGS sequence"/>
</dbReference>
<keyword evidence="2" id="KW-1185">Reference proteome</keyword>
<name>A0AAW1YKX6_RUBAR</name>
<dbReference type="EMBL" id="JBEDUW010000001">
    <property type="protein sequence ID" value="KAK9949256.1"/>
    <property type="molecule type" value="Genomic_DNA"/>
</dbReference>
<evidence type="ECO:0000313" key="2">
    <source>
        <dbReference type="Proteomes" id="UP001457282"/>
    </source>
</evidence>
<sequence>MAVEVAQYLQNQFLTSLEEAESELSGSVNLVSYFKEIKDILEEGREVISFPMGGCSRVSPLLSFPAQLCLG</sequence>
<protein>
    <submittedName>
        <fullName evidence="1">Uncharacterized protein</fullName>
    </submittedName>
</protein>
<proteinExistence type="predicted"/>
<organism evidence="1 2">
    <name type="scientific">Rubus argutus</name>
    <name type="common">Southern blackberry</name>
    <dbReference type="NCBI Taxonomy" id="59490"/>
    <lineage>
        <taxon>Eukaryota</taxon>
        <taxon>Viridiplantae</taxon>
        <taxon>Streptophyta</taxon>
        <taxon>Embryophyta</taxon>
        <taxon>Tracheophyta</taxon>
        <taxon>Spermatophyta</taxon>
        <taxon>Magnoliopsida</taxon>
        <taxon>eudicotyledons</taxon>
        <taxon>Gunneridae</taxon>
        <taxon>Pentapetalae</taxon>
        <taxon>rosids</taxon>
        <taxon>fabids</taxon>
        <taxon>Rosales</taxon>
        <taxon>Rosaceae</taxon>
        <taxon>Rosoideae</taxon>
        <taxon>Rosoideae incertae sedis</taxon>
        <taxon>Rubus</taxon>
    </lineage>
</organism>
<evidence type="ECO:0000313" key="1">
    <source>
        <dbReference type="EMBL" id="KAK9949256.1"/>
    </source>
</evidence>
<reference evidence="1 2" key="1">
    <citation type="journal article" date="2023" name="G3 (Bethesda)">
        <title>A chromosome-length genome assembly and annotation of blackberry (Rubus argutus, cv. 'Hillquist').</title>
        <authorList>
            <person name="Bruna T."/>
            <person name="Aryal R."/>
            <person name="Dudchenko O."/>
            <person name="Sargent D.J."/>
            <person name="Mead D."/>
            <person name="Buti M."/>
            <person name="Cavallini A."/>
            <person name="Hytonen T."/>
            <person name="Andres J."/>
            <person name="Pham M."/>
            <person name="Weisz D."/>
            <person name="Mascagni F."/>
            <person name="Usai G."/>
            <person name="Natali L."/>
            <person name="Bassil N."/>
            <person name="Fernandez G.E."/>
            <person name="Lomsadze A."/>
            <person name="Armour M."/>
            <person name="Olukolu B."/>
            <person name="Poorten T."/>
            <person name="Britton C."/>
            <person name="Davik J."/>
            <person name="Ashrafi H."/>
            <person name="Aiden E.L."/>
            <person name="Borodovsky M."/>
            <person name="Worthington M."/>
        </authorList>
    </citation>
    <scope>NUCLEOTIDE SEQUENCE [LARGE SCALE GENOMIC DNA]</scope>
    <source>
        <strain evidence="1">PI 553951</strain>
    </source>
</reference>
<accession>A0AAW1YKX6</accession>
<dbReference type="AlphaFoldDB" id="A0AAW1YKX6"/>
<comment type="caution">
    <text evidence="1">The sequence shown here is derived from an EMBL/GenBank/DDBJ whole genome shotgun (WGS) entry which is preliminary data.</text>
</comment>